<protein>
    <submittedName>
        <fullName evidence="1">Uncharacterized protein</fullName>
    </submittedName>
</protein>
<dbReference type="EMBL" id="VHSG01000008">
    <property type="protein sequence ID" value="TQV81273.1"/>
    <property type="molecule type" value="Genomic_DNA"/>
</dbReference>
<dbReference type="RefSeq" id="WP_142903934.1">
    <property type="nucleotide sequence ID" value="NZ_ML660091.1"/>
</dbReference>
<organism evidence="1 2">
    <name type="scientific">Exilibacterium tricleocarpae</name>
    <dbReference type="NCBI Taxonomy" id="2591008"/>
    <lineage>
        <taxon>Bacteria</taxon>
        <taxon>Pseudomonadati</taxon>
        <taxon>Pseudomonadota</taxon>
        <taxon>Gammaproteobacteria</taxon>
        <taxon>Cellvibrionales</taxon>
        <taxon>Cellvibrionaceae</taxon>
        <taxon>Exilibacterium</taxon>
    </lineage>
</organism>
<dbReference type="AlphaFoldDB" id="A0A545TVN3"/>
<reference evidence="1 2" key="1">
    <citation type="submission" date="2019-06" db="EMBL/GenBank/DDBJ databases">
        <title>Whole genome sequence for Cellvibrionaceae sp. R142.</title>
        <authorList>
            <person name="Wang G."/>
        </authorList>
    </citation>
    <scope>NUCLEOTIDE SEQUENCE [LARGE SCALE GENOMIC DNA]</scope>
    <source>
        <strain evidence="1 2">R142</strain>
    </source>
</reference>
<dbReference type="OrthoDB" id="6195999at2"/>
<evidence type="ECO:0000313" key="1">
    <source>
        <dbReference type="EMBL" id="TQV81273.1"/>
    </source>
</evidence>
<proteinExistence type="predicted"/>
<dbReference type="Proteomes" id="UP000319732">
    <property type="component" value="Unassembled WGS sequence"/>
</dbReference>
<comment type="caution">
    <text evidence="1">The sequence shown here is derived from an EMBL/GenBank/DDBJ whole genome shotgun (WGS) entry which is preliminary data.</text>
</comment>
<evidence type="ECO:0000313" key="2">
    <source>
        <dbReference type="Proteomes" id="UP000319732"/>
    </source>
</evidence>
<accession>A0A545TVN3</accession>
<sequence length="109" mass="12227">MQTSISDAISTLEELLSSLDNAYWEAATMERKDLFYDIISAVNHELSELAKLSVQDHNLEYEPITVELREAGTKLSNLRKLLDECVLRSRTATKLEALLSDAIALASDR</sequence>
<gene>
    <name evidence="1" type="ORF">FKG94_09250</name>
</gene>
<name>A0A545TVN3_9GAMM</name>
<keyword evidence="2" id="KW-1185">Reference proteome</keyword>